<dbReference type="AlphaFoldDB" id="A0A318H8R6"/>
<evidence type="ECO:0000313" key="3">
    <source>
        <dbReference type="Proteomes" id="UP000247811"/>
    </source>
</evidence>
<dbReference type="RefSeq" id="WP_110401604.1">
    <property type="nucleotide sequence ID" value="NZ_QJJS01000014.1"/>
</dbReference>
<evidence type="ECO:0008006" key="4">
    <source>
        <dbReference type="Google" id="ProtNLM"/>
    </source>
</evidence>
<evidence type="ECO:0000256" key="1">
    <source>
        <dbReference type="SAM" id="MobiDB-lite"/>
    </source>
</evidence>
<proteinExistence type="predicted"/>
<dbReference type="Proteomes" id="UP000247811">
    <property type="component" value="Unassembled WGS sequence"/>
</dbReference>
<dbReference type="OrthoDB" id="9152106at2"/>
<name>A0A318H8R6_9BURK</name>
<feature type="region of interest" description="Disordered" evidence="1">
    <location>
        <begin position="1"/>
        <end position="46"/>
    </location>
</feature>
<gene>
    <name evidence="2" type="ORF">C7444_114130</name>
</gene>
<accession>A0A318H8R6</accession>
<evidence type="ECO:0000313" key="2">
    <source>
        <dbReference type="EMBL" id="PXW94431.1"/>
    </source>
</evidence>
<reference evidence="2 3" key="1">
    <citation type="submission" date="2018-05" db="EMBL/GenBank/DDBJ databases">
        <title>Genomic Encyclopedia of Type Strains, Phase IV (KMG-IV): sequencing the most valuable type-strain genomes for metagenomic binning, comparative biology and taxonomic classification.</title>
        <authorList>
            <person name="Goeker M."/>
        </authorList>
    </citation>
    <scope>NUCLEOTIDE SEQUENCE [LARGE SCALE GENOMIC DNA]</scope>
    <source>
        <strain evidence="2 3">DSM 566</strain>
    </source>
</reference>
<sequence>MTTIQNGPAVRQPHHPPRARPAGGPSRPRATDLEGDTEPIRDHPDSSGFIALLSANRASGGTARADDLVTMLADLHEGDQVCLARLLASGTIFGFEWRHAFWVPMFQFNLDDLSVRPGPQQVRGELLGQTTDGWHLAAWFARPNPWLAGQRPADRVGSDLPAVLAAARADHFVATL</sequence>
<organism evidence="2 3">
    <name type="scientific">Sphaerotilus hippei</name>
    <dbReference type="NCBI Taxonomy" id="744406"/>
    <lineage>
        <taxon>Bacteria</taxon>
        <taxon>Pseudomonadati</taxon>
        <taxon>Pseudomonadota</taxon>
        <taxon>Betaproteobacteria</taxon>
        <taxon>Burkholderiales</taxon>
        <taxon>Sphaerotilaceae</taxon>
        <taxon>Sphaerotilus</taxon>
    </lineage>
</organism>
<comment type="caution">
    <text evidence="2">The sequence shown here is derived from an EMBL/GenBank/DDBJ whole genome shotgun (WGS) entry which is preliminary data.</text>
</comment>
<dbReference type="EMBL" id="QJJS01000014">
    <property type="protein sequence ID" value="PXW94431.1"/>
    <property type="molecule type" value="Genomic_DNA"/>
</dbReference>
<protein>
    <recommendedName>
        <fullName evidence="4">Antitoxin Xre/MbcA/ParS-like toxin-binding domain-containing protein</fullName>
    </recommendedName>
</protein>
<keyword evidence="3" id="KW-1185">Reference proteome</keyword>